<dbReference type="GO" id="GO:0008800">
    <property type="term" value="F:beta-lactamase activity"/>
    <property type="evidence" value="ECO:0007669"/>
    <property type="project" value="UniProtKB-EC"/>
</dbReference>
<comment type="similarity">
    <text evidence="2">Belongs to the class-A beta-lactamase family.</text>
</comment>
<accession>A0A2U8WBN4</accession>
<dbReference type="PANTHER" id="PTHR35333:SF3">
    <property type="entry name" value="BETA-LACTAMASE-TYPE TRANSPEPTIDASE FOLD CONTAINING PROTEIN"/>
    <property type="match status" value="1"/>
</dbReference>
<keyword evidence="6" id="KW-1185">Reference proteome</keyword>
<organism evidence="5 6">
    <name type="scientific">Methylobacterium durans</name>
    <dbReference type="NCBI Taxonomy" id="2202825"/>
    <lineage>
        <taxon>Bacteria</taxon>
        <taxon>Pseudomonadati</taxon>
        <taxon>Pseudomonadota</taxon>
        <taxon>Alphaproteobacteria</taxon>
        <taxon>Hyphomicrobiales</taxon>
        <taxon>Methylobacteriaceae</taxon>
        <taxon>Methylobacterium</taxon>
    </lineage>
</organism>
<evidence type="ECO:0000313" key="5">
    <source>
        <dbReference type="EMBL" id="AWN43038.1"/>
    </source>
</evidence>
<dbReference type="OrthoDB" id="108135at2"/>
<dbReference type="AlphaFoldDB" id="A0A2U8WBN4"/>
<dbReference type="PANTHER" id="PTHR35333">
    <property type="entry name" value="BETA-LACTAMASE"/>
    <property type="match status" value="1"/>
</dbReference>
<dbReference type="InterPro" id="IPR012338">
    <property type="entry name" value="Beta-lactam/transpept-like"/>
</dbReference>
<dbReference type="Gene3D" id="3.40.710.10">
    <property type="entry name" value="DD-peptidase/beta-lactamase superfamily"/>
    <property type="match status" value="1"/>
</dbReference>
<dbReference type="GO" id="GO:0046677">
    <property type="term" value="P:response to antibiotic"/>
    <property type="evidence" value="ECO:0007669"/>
    <property type="project" value="InterPro"/>
</dbReference>
<dbReference type="SUPFAM" id="SSF56601">
    <property type="entry name" value="beta-lactamase/transpeptidase-like"/>
    <property type="match status" value="1"/>
</dbReference>
<dbReference type="EMBL" id="CP029550">
    <property type="protein sequence ID" value="AWN43038.1"/>
    <property type="molecule type" value="Genomic_DNA"/>
</dbReference>
<dbReference type="EC" id="3.5.2.6" evidence="3"/>
<name>A0A2U8WBN4_9HYPH</name>
<evidence type="ECO:0000256" key="1">
    <source>
        <dbReference type="ARBA" id="ARBA00001526"/>
    </source>
</evidence>
<evidence type="ECO:0000313" key="6">
    <source>
        <dbReference type="Proteomes" id="UP000245926"/>
    </source>
</evidence>
<comment type="catalytic activity">
    <reaction evidence="1">
        <text>a beta-lactam + H2O = a substituted beta-amino acid</text>
        <dbReference type="Rhea" id="RHEA:20401"/>
        <dbReference type="ChEBI" id="CHEBI:15377"/>
        <dbReference type="ChEBI" id="CHEBI:35627"/>
        <dbReference type="ChEBI" id="CHEBI:140347"/>
        <dbReference type="EC" id="3.5.2.6"/>
    </reaction>
</comment>
<dbReference type="InterPro" id="IPR000871">
    <property type="entry name" value="Beta-lactam_class-A"/>
</dbReference>
<protein>
    <recommendedName>
        <fullName evidence="3">beta-lactamase</fullName>
        <ecNumber evidence="3">3.5.2.6</ecNumber>
    </recommendedName>
</protein>
<evidence type="ECO:0000256" key="2">
    <source>
        <dbReference type="ARBA" id="ARBA00009009"/>
    </source>
</evidence>
<dbReference type="KEGG" id="mets:DK389_24280"/>
<feature type="domain" description="Beta-lactamase class A catalytic" evidence="4">
    <location>
        <begin position="70"/>
        <end position="217"/>
    </location>
</feature>
<dbReference type="Proteomes" id="UP000245926">
    <property type="component" value="Chromosome"/>
</dbReference>
<reference evidence="6" key="1">
    <citation type="submission" date="2018-05" db="EMBL/GenBank/DDBJ databases">
        <title>Complete Genome Sequence of Methylobacterium sp. 17SD2-17.</title>
        <authorList>
            <person name="Srinivasan S."/>
        </authorList>
    </citation>
    <scope>NUCLEOTIDE SEQUENCE [LARGE SCALE GENOMIC DNA]</scope>
    <source>
        <strain evidence="6">17SD2-17</strain>
    </source>
</reference>
<dbReference type="GO" id="GO:0030655">
    <property type="term" value="P:beta-lactam antibiotic catabolic process"/>
    <property type="evidence" value="ECO:0007669"/>
    <property type="project" value="InterPro"/>
</dbReference>
<evidence type="ECO:0000256" key="3">
    <source>
        <dbReference type="ARBA" id="ARBA00012865"/>
    </source>
</evidence>
<gene>
    <name evidence="5" type="ORF">DK389_24280</name>
</gene>
<proteinExistence type="inferred from homology"/>
<dbReference type="InterPro" id="IPR045155">
    <property type="entry name" value="Beta-lactam_cat"/>
</dbReference>
<dbReference type="Pfam" id="PF13354">
    <property type="entry name" value="Beta-lactamase2"/>
    <property type="match status" value="1"/>
</dbReference>
<evidence type="ECO:0000259" key="4">
    <source>
        <dbReference type="Pfam" id="PF13354"/>
    </source>
</evidence>
<sequence>MVRVSRGRRRHVDFTRRVLVQVAASAAGAPARVSAPGQPPQPVVDGLAQLAAMPVTSSGLVVAGSDEVRWQAAHRAAEPLFVGSAIKTFILAQCLRAVEAGQLSEDDQHAIDDAVRSPSSPVFLNLTGTTTLRSVLEAMIAHSDNTATDVALALVGPDRVRDLVRQAGLGSTRVPDSTRRLVSYLAGAEPGTDLGWTQLQRLLAGGPAPGPLRAPVNDVQTMMSTADELVRWYRRALLGGVFAQLGTLAEFKRISAMADSIAMAVPSGVAAYGKGGSLDWGDFHCFCLAGQMIVGASPVTFCFTINWTGPSEAVPGLFKDYVSVVRAVLQAAAHTETK</sequence>